<dbReference type="GO" id="GO:0043531">
    <property type="term" value="F:ADP binding"/>
    <property type="evidence" value="ECO:0007669"/>
    <property type="project" value="InterPro"/>
</dbReference>
<name>A0A5N8VVM1_9ACTN</name>
<dbReference type="PANTHER" id="PTHR47691">
    <property type="entry name" value="REGULATOR-RELATED"/>
    <property type="match status" value="1"/>
</dbReference>
<dbReference type="PANTHER" id="PTHR47691:SF3">
    <property type="entry name" value="HTH-TYPE TRANSCRIPTIONAL REGULATOR RV0890C-RELATED"/>
    <property type="match status" value="1"/>
</dbReference>
<sequence>AQLPPAPAYFTGRLDVLSALRRTLAVDPPRADDASAFSSPRLPLAVVSGMAGVGKSALALHVAHGLRDRFPDGQLYINLHGATPGMTPLTPAQALAALLRDLGADRRHIPEHQDAATALLRSLLAPTRTLMVLDDAAHAAQIRPLLPAGPGCAVIVTSRSPLTALDGAHRFPLGPLSDQDSAALLRTVSGRDGLDAGHPLVELTGRLPLALRVVAARLAARRALTPDVLAGQLAATGRLHHLEYDDLSVRRSLAVAHDALAASERETDRDAARALSRVGALDLPVYGAPLLARLLGTDERRAEAALDRLVDVALLEETAYGRYAPHDLVRDFARELADTETGPRAEDEPAPAVLALRWYAAVADRVLGAIVEPGYEQDDRRWPTASQPPGHPAYEVPPFAGPEEAFAWGDLELENIVTLVRRHPADTADAVTTAHVSTLLRLLFPYVQRSGRCAEMEVLGRAALAAARRLGDEAAEAHALGDLAAVHFLTGRQKDALALNDRALARWRRLERTSRIRRCLNNRGLLLEGLGRYEESGAALRRSLEYSRQLNDPYGEAVTHSHLGNLYEHTDPRAAIEQHRRSLALGDEIGAVIVQHSAHCNIGYAHLTLGEPAAALPHFEESRRIRGGHGDWHGESQTRLGLVRTLRLLGRGGPAARECAELLRRADARADRYTGGLARHQLGLLLRERGRAEEAYEEWRAALAALDGTDEEAVVAELVALLADPC</sequence>
<reference evidence="2 3" key="1">
    <citation type="submission" date="2019-07" db="EMBL/GenBank/DDBJ databases">
        <title>New species of Amycolatopsis and Streptomyces.</title>
        <authorList>
            <person name="Duangmal K."/>
            <person name="Teo W.F.A."/>
            <person name="Lipun K."/>
        </authorList>
    </citation>
    <scope>NUCLEOTIDE SEQUENCE [LARGE SCALE GENOMIC DNA]</scope>
    <source>
        <strain evidence="2 3">NBRC 109810</strain>
    </source>
</reference>
<dbReference type="RefSeq" id="WP_152895516.1">
    <property type="nucleotide sequence ID" value="NZ_VJZD01000396.1"/>
</dbReference>
<evidence type="ECO:0000313" key="2">
    <source>
        <dbReference type="EMBL" id="MPY37975.1"/>
    </source>
</evidence>
<dbReference type="InterPro" id="IPR019734">
    <property type="entry name" value="TPR_rpt"/>
</dbReference>
<feature type="domain" description="NB-ARC" evidence="1">
    <location>
        <begin position="46"/>
        <end position="160"/>
    </location>
</feature>
<accession>A0A5N8VVM1</accession>
<comment type="caution">
    <text evidence="2">The sequence shown here is derived from an EMBL/GenBank/DDBJ whole genome shotgun (WGS) entry which is preliminary data.</text>
</comment>
<dbReference type="InterPro" id="IPR002182">
    <property type="entry name" value="NB-ARC"/>
</dbReference>
<dbReference type="Pfam" id="PF13374">
    <property type="entry name" value="TPR_10"/>
    <property type="match status" value="1"/>
</dbReference>
<dbReference type="Pfam" id="PF13424">
    <property type="entry name" value="TPR_12"/>
    <property type="match status" value="1"/>
</dbReference>
<proteinExistence type="predicted"/>
<dbReference type="SMART" id="SM00028">
    <property type="entry name" value="TPR"/>
    <property type="match status" value="5"/>
</dbReference>
<dbReference type="AlphaFoldDB" id="A0A5N8VVM1"/>
<dbReference type="InterPro" id="IPR011990">
    <property type="entry name" value="TPR-like_helical_dom_sf"/>
</dbReference>
<gene>
    <name evidence="2" type="ORF">FNH09_44230</name>
</gene>
<organism evidence="2 3">
    <name type="scientific">Streptomyces adustus</name>
    <dbReference type="NCBI Taxonomy" id="1609272"/>
    <lineage>
        <taxon>Bacteria</taxon>
        <taxon>Bacillati</taxon>
        <taxon>Actinomycetota</taxon>
        <taxon>Actinomycetes</taxon>
        <taxon>Kitasatosporales</taxon>
        <taxon>Streptomycetaceae</taxon>
        <taxon>Streptomyces</taxon>
    </lineage>
</organism>
<keyword evidence="3" id="KW-1185">Reference proteome</keyword>
<dbReference type="Gene3D" id="3.40.50.300">
    <property type="entry name" value="P-loop containing nucleotide triphosphate hydrolases"/>
    <property type="match status" value="1"/>
</dbReference>
<dbReference type="Pfam" id="PF00931">
    <property type="entry name" value="NB-ARC"/>
    <property type="match status" value="1"/>
</dbReference>
<evidence type="ECO:0000313" key="3">
    <source>
        <dbReference type="Proteomes" id="UP000325849"/>
    </source>
</evidence>
<dbReference type="EMBL" id="VJZD01000396">
    <property type="protein sequence ID" value="MPY37975.1"/>
    <property type="molecule type" value="Genomic_DNA"/>
</dbReference>
<feature type="non-terminal residue" evidence="2">
    <location>
        <position position="1"/>
    </location>
</feature>
<dbReference type="SUPFAM" id="SSF52540">
    <property type="entry name" value="P-loop containing nucleoside triphosphate hydrolases"/>
    <property type="match status" value="1"/>
</dbReference>
<dbReference type="Gene3D" id="1.25.40.10">
    <property type="entry name" value="Tetratricopeptide repeat domain"/>
    <property type="match status" value="2"/>
</dbReference>
<dbReference type="PRINTS" id="PR00364">
    <property type="entry name" value="DISEASERSIST"/>
</dbReference>
<dbReference type="InterPro" id="IPR027417">
    <property type="entry name" value="P-loop_NTPase"/>
</dbReference>
<dbReference type="Proteomes" id="UP000325849">
    <property type="component" value="Unassembled WGS sequence"/>
</dbReference>
<dbReference type="SUPFAM" id="SSF48452">
    <property type="entry name" value="TPR-like"/>
    <property type="match status" value="1"/>
</dbReference>
<protein>
    <submittedName>
        <fullName evidence="2">Tetratricopeptide repeat protein</fullName>
    </submittedName>
</protein>
<dbReference type="OrthoDB" id="3862494at2"/>
<evidence type="ECO:0000259" key="1">
    <source>
        <dbReference type="Pfam" id="PF00931"/>
    </source>
</evidence>